<reference evidence="10" key="1">
    <citation type="submission" date="2019-11" db="EMBL/GenBank/DDBJ databases">
        <authorList>
            <person name="Feng L."/>
        </authorList>
    </citation>
    <scope>NUCLEOTIDE SEQUENCE</scope>
    <source>
        <strain evidence="10">IbartlettiiLFYP30</strain>
    </source>
</reference>
<dbReference type="Gene3D" id="3.10.20.310">
    <property type="entry name" value="membrane protein fhac"/>
    <property type="match status" value="1"/>
</dbReference>
<dbReference type="InterPro" id="IPR034746">
    <property type="entry name" value="POTRA"/>
</dbReference>
<feature type="domain" description="POTRA" evidence="9">
    <location>
        <begin position="36"/>
        <end position="104"/>
    </location>
</feature>
<evidence type="ECO:0000256" key="6">
    <source>
        <dbReference type="ARBA" id="ARBA00023136"/>
    </source>
</evidence>
<dbReference type="Pfam" id="PF08478">
    <property type="entry name" value="POTRA_1"/>
    <property type="match status" value="1"/>
</dbReference>
<dbReference type="RefSeq" id="WP_156530599.1">
    <property type="nucleotide sequence ID" value="NZ_CACRUE010000009.1"/>
</dbReference>
<keyword evidence="6 8" id="KW-0472">Membrane</keyword>
<evidence type="ECO:0000256" key="3">
    <source>
        <dbReference type="ARBA" id="ARBA00022618"/>
    </source>
</evidence>
<keyword evidence="7" id="KW-0131">Cell cycle</keyword>
<protein>
    <submittedName>
        <fullName evidence="10">Cell division protein DivIB</fullName>
    </submittedName>
</protein>
<keyword evidence="4 8" id="KW-0812">Transmembrane</keyword>
<organism evidence="10">
    <name type="scientific">Intestinibacter bartlettii</name>
    <dbReference type="NCBI Taxonomy" id="261299"/>
    <lineage>
        <taxon>Bacteria</taxon>
        <taxon>Bacillati</taxon>
        <taxon>Bacillota</taxon>
        <taxon>Clostridia</taxon>
        <taxon>Peptostreptococcales</taxon>
        <taxon>Peptostreptococcaceae</taxon>
        <taxon>Intestinibacter</taxon>
    </lineage>
</organism>
<keyword evidence="5 8" id="KW-1133">Transmembrane helix</keyword>
<comment type="subcellular location">
    <subcellularLocation>
        <location evidence="1">Membrane</location>
    </subcellularLocation>
</comment>
<evidence type="ECO:0000256" key="1">
    <source>
        <dbReference type="ARBA" id="ARBA00004370"/>
    </source>
</evidence>
<dbReference type="AlphaFoldDB" id="A0A6N2Z714"/>
<keyword evidence="2" id="KW-1003">Cell membrane</keyword>
<feature type="transmembrane region" description="Helical" evidence="8">
    <location>
        <begin position="12"/>
        <end position="31"/>
    </location>
</feature>
<dbReference type="PANTHER" id="PTHR37820:SF1">
    <property type="entry name" value="CELL DIVISION PROTEIN FTSQ"/>
    <property type="match status" value="1"/>
</dbReference>
<evidence type="ECO:0000256" key="7">
    <source>
        <dbReference type="ARBA" id="ARBA00023306"/>
    </source>
</evidence>
<sequence>MKKKRRKLRINRVIILLLFVFMICFGVILFIRSDFFSLKNIKIVNNDILTKTEVKNLSNINTGKNLFSYDIEKIKTNINKSKYIEYVKVKRRIPNSIIIDVKEKPIGCVLKDKGDNYYYVSENLCYMDKVERENIKSNCIIVKSDFSIKENQIKFENNKDKEKLTSLIKYIKKDGLENKISSISFNSENKVNMTTKEGIEIVINSNSDIKHDIAKLTQILVDLKSKNINYGKINMTFSKYTLYTYK</sequence>
<evidence type="ECO:0000256" key="5">
    <source>
        <dbReference type="ARBA" id="ARBA00022989"/>
    </source>
</evidence>
<dbReference type="GO" id="GO:0051301">
    <property type="term" value="P:cell division"/>
    <property type="evidence" value="ECO:0007669"/>
    <property type="project" value="UniProtKB-KW"/>
</dbReference>
<evidence type="ECO:0000256" key="4">
    <source>
        <dbReference type="ARBA" id="ARBA00022692"/>
    </source>
</evidence>
<proteinExistence type="predicted"/>
<evidence type="ECO:0000256" key="8">
    <source>
        <dbReference type="SAM" id="Phobius"/>
    </source>
</evidence>
<name>A0A6N2Z714_9FIRM</name>
<dbReference type="InterPro" id="IPR050487">
    <property type="entry name" value="FtsQ_DivIB"/>
</dbReference>
<evidence type="ECO:0000259" key="9">
    <source>
        <dbReference type="PROSITE" id="PS51779"/>
    </source>
</evidence>
<dbReference type="PROSITE" id="PS51779">
    <property type="entry name" value="POTRA"/>
    <property type="match status" value="1"/>
</dbReference>
<gene>
    <name evidence="10" type="primary">divIB</name>
    <name evidence="10" type="ORF">IBLFYP30_01043</name>
</gene>
<accession>A0A6N2Z714</accession>
<evidence type="ECO:0000313" key="10">
    <source>
        <dbReference type="EMBL" id="VYT73600.1"/>
    </source>
</evidence>
<dbReference type="InterPro" id="IPR013685">
    <property type="entry name" value="POTRA_FtsQ_type"/>
</dbReference>
<evidence type="ECO:0000256" key="2">
    <source>
        <dbReference type="ARBA" id="ARBA00022475"/>
    </source>
</evidence>
<dbReference type="EMBL" id="CACRUE010000009">
    <property type="protein sequence ID" value="VYT73600.1"/>
    <property type="molecule type" value="Genomic_DNA"/>
</dbReference>
<dbReference type="GO" id="GO:0005886">
    <property type="term" value="C:plasma membrane"/>
    <property type="evidence" value="ECO:0007669"/>
    <property type="project" value="TreeGrafter"/>
</dbReference>
<dbReference type="PANTHER" id="PTHR37820">
    <property type="entry name" value="CELL DIVISION PROTEIN DIVIB"/>
    <property type="match status" value="1"/>
</dbReference>
<keyword evidence="3 10" id="KW-0132">Cell division</keyword>